<protein>
    <submittedName>
        <fullName evidence="8">Helicase superfamily c-terminal domain</fullName>
    </submittedName>
</protein>
<dbReference type="InterPro" id="IPR001650">
    <property type="entry name" value="Helicase_C-like"/>
</dbReference>
<dbReference type="SMART" id="SM00240">
    <property type="entry name" value="FHA"/>
    <property type="match status" value="1"/>
</dbReference>
<dbReference type="SUPFAM" id="SSF52540">
    <property type="entry name" value="P-loop containing nucleoside triphosphate hydrolases"/>
    <property type="match status" value="2"/>
</dbReference>
<dbReference type="Pfam" id="PF00176">
    <property type="entry name" value="SNF2-rel_dom"/>
    <property type="match status" value="1"/>
</dbReference>
<accession>A0A8H7M1U0</accession>
<dbReference type="GO" id="GO:0016787">
    <property type="term" value="F:hydrolase activity"/>
    <property type="evidence" value="ECO:0007669"/>
    <property type="project" value="UniProtKB-KW"/>
</dbReference>
<evidence type="ECO:0000313" key="9">
    <source>
        <dbReference type="Proteomes" id="UP000614334"/>
    </source>
</evidence>
<dbReference type="Pfam" id="PF00498">
    <property type="entry name" value="FHA"/>
    <property type="match status" value="1"/>
</dbReference>
<evidence type="ECO:0000259" key="6">
    <source>
        <dbReference type="PROSITE" id="PS51192"/>
    </source>
</evidence>
<gene>
    <name evidence="8" type="ORF">RHS01_08903</name>
</gene>
<dbReference type="PROSITE" id="PS51194">
    <property type="entry name" value="HELICASE_CTER"/>
    <property type="match status" value="1"/>
</dbReference>
<reference evidence="8" key="1">
    <citation type="submission" date="2020-09" db="EMBL/GenBank/DDBJ databases">
        <title>Comparative genome analyses of four rice-infecting Rhizoctonia solani isolates reveal extensive enrichment of homogalacturonan modification genes.</title>
        <authorList>
            <person name="Lee D.-Y."/>
            <person name="Jeon J."/>
            <person name="Kim K.-T."/>
            <person name="Cheong K."/>
            <person name="Song H."/>
            <person name="Choi G."/>
            <person name="Ko J."/>
            <person name="Opiyo S.O."/>
            <person name="Zuo S."/>
            <person name="Madhav S."/>
            <person name="Lee Y.-H."/>
            <person name="Wang G.-L."/>
        </authorList>
    </citation>
    <scope>NUCLEOTIDE SEQUENCE</scope>
    <source>
        <strain evidence="8">AG1-IA B2</strain>
    </source>
</reference>
<dbReference type="Pfam" id="PF00271">
    <property type="entry name" value="Helicase_C"/>
    <property type="match status" value="1"/>
</dbReference>
<dbReference type="SMART" id="SM00487">
    <property type="entry name" value="DEXDc"/>
    <property type="match status" value="1"/>
</dbReference>
<dbReference type="InterPro" id="IPR049730">
    <property type="entry name" value="SNF2/RAD54-like_C"/>
</dbReference>
<proteinExistence type="predicted"/>
<keyword evidence="1" id="KW-0547">Nucleotide-binding</keyword>
<sequence length="1284" mass="141402">MSSSAELSKPNNRAAALAQLKFKRKKDVQPGGVAAPVPAPPETPRVGRVLVPDSSPLAPHNQPKPSGTEAWSRLADDGLSAPSFSSSSKYFSPRPILSSISTLTRTSTVHARSHVPILSAYGALRRVPMSLSPPVSLLVPCVHSLDSDPCPEDPLSPVVGKLRKDVSKVNMAAESDDDDVGHRRRVFRGRKQVDDDDLPSPKNIIKRTLEDDNDEREGIVHIPDTPPPTKYVNGKALVSMAHTRTGHPNHPFDYKPAKFTSDTKQTESKDGNVSSGTEFDADGDSEPEGEWVGDEETQRLENEALVWFNIAAEDALVEVTACTPAQASLIASLRPFTDVPSLKRSLKRTKGVTPRFFDDYVNMQRGYSDVDTVLAGFEVIGKQLASIISEWTGGQGATDDDAGLHLITVPSLSQSTPTPAVAATATAATTTTSESLSYLIRRQPHLLAPGVVLKDYQLFGISWLNLLYKKQLSCILADEMGLGKTSESGWDGDEVEVLGERVKGVHLVVVPSSTLENWAREFAKFAPSIRVATYYGNQKDRAGFRDEYKRAVRRAERMGIERDDVDPGWDVLITTYQLAQGAEPDRKFLSKSVKWETCVFDEGHVLKNFQSQRYQQLMKIQARWRLLLTGTPLQNNLQELVVCLHLVSSEGAYMTNYLAVSHFVHPPREIQRRNDRFAPYDIQSPGRRACKFAFSRTGQSSQDYDDAVCVAEEKGSSPQRPPEQNRKNRLVLNDRPPTVHLQRTMRRSKKELEREAAAASASASTPPPTKNDQDESSRSVERTRADGPAQAASHPMLFRRRFDDGIIRKMAKMCLKEPEFMDSVEELVVEDMEVMTDAELQVFAKRYKSCRKMALQDECFLDAGKVEVLLELVKGYQTDGRRVLVFSQFTQILDILKVVLDHVGLKFLVLTGSTPVDERQSLVDKFTEDETIPVFLLSTRAGGMGINLTAASGSGLFVEAADRSYRIGQKRDVDVVKLITKETIEEDILRLGQTKLALDEAVAGDQAEEGDEGATEKAMKSSLEVWNGRNKGPGPSAQVRVQSGSVLSLTASGVNKPSSLEVAFRKTRSERWTPCAPHHPTRTRTSVQTPPSPNTATDGECRADLTETLEIDPDCWGLLVPCSAGQPSGIIQLKKKPDNDAKQASWPRSAVEEHSFKIGRGSSNDVILPGQKISQSRPLPSLSSLLTSFPGSQHCTLTWSGRSGDKPGKDNAVVVHDNSSNGTFINGKRIGKTKKSLLTPGDELSFGLPGQDLDDLDYRAYWFRIVPCSRIRSAVGAMRWSGQR</sequence>
<dbReference type="PROSITE" id="PS50006">
    <property type="entry name" value="FHA_DOMAIN"/>
    <property type="match status" value="1"/>
</dbReference>
<dbReference type="Proteomes" id="UP000614334">
    <property type="component" value="Unassembled WGS sequence"/>
</dbReference>
<keyword evidence="3" id="KW-0067">ATP-binding</keyword>
<keyword evidence="2" id="KW-0378">Hydrolase</keyword>
<dbReference type="GO" id="GO:0004386">
    <property type="term" value="F:helicase activity"/>
    <property type="evidence" value="ECO:0007669"/>
    <property type="project" value="UniProtKB-KW"/>
</dbReference>
<feature type="region of interest" description="Disordered" evidence="4">
    <location>
        <begin position="22"/>
        <end position="74"/>
    </location>
</feature>
<evidence type="ECO:0000256" key="2">
    <source>
        <dbReference type="ARBA" id="ARBA00022801"/>
    </source>
</evidence>
<dbReference type="Gene3D" id="3.40.50.10810">
    <property type="entry name" value="Tandem AAA-ATPase domain"/>
    <property type="match status" value="1"/>
</dbReference>
<dbReference type="Gene3D" id="2.60.200.20">
    <property type="match status" value="1"/>
</dbReference>
<keyword evidence="8" id="KW-0347">Helicase</keyword>
<dbReference type="InterPro" id="IPR000330">
    <property type="entry name" value="SNF2_N"/>
</dbReference>
<dbReference type="SUPFAM" id="SSF49879">
    <property type="entry name" value="SMAD/FHA domain"/>
    <property type="match status" value="1"/>
</dbReference>
<feature type="region of interest" description="Disordered" evidence="4">
    <location>
        <begin position="1071"/>
        <end position="1099"/>
    </location>
</feature>
<evidence type="ECO:0000256" key="3">
    <source>
        <dbReference type="ARBA" id="ARBA00022840"/>
    </source>
</evidence>
<feature type="region of interest" description="Disordered" evidence="4">
    <location>
        <begin position="244"/>
        <end position="291"/>
    </location>
</feature>
<dbReference type="PANTHER" id="PTHR10799">
    <property type="entry name" value="SNF2/RAD54 HELICASE FAMILY"/>
    <property type="match status" value="1"/>
</dbReference>
<dbReference type="CDD" id="cd18793">
    <property type="entry name" value="SF2_C_SNF"/>
    <property type="match status" value="1"/>
</dbReference>
<feature type="domain" description="Helicase C-terminal" evidence="7">
    <location>
        <begin position="868"/>
        <end position="1034"/>
    </location>
</feature>
<dbReference type="InterPro" id="IPR008984">
    <property type="entry name" value="SMAD_FHA_dom_sf"/>
</dbReference>
<dbReference type="InterPro" id="IPR027417">
    <property type="entry name" value="P-loop_NTPase"/>
</dbReference>
<evidence type="ECO:0000256" key="4">
    <source>
        <dbReference type="SAM" id="MobiDB-lite"/>
    </source>
</evidence>
<feature type="compositionally biased region" description="Basic and acidic residues" evidence="4">
    <location>
        <begin position="771"/>
        <end position="785"/>
    </location>
</feature>
<comment type="caution">
    <text evidence="8">The sequence shown here is derived from an EMBL/GenBank/DDBJ whole genome shotgun (WGS) entry which is preliminary data.</text>
</comment>
<evidence type="ECO:0000259" key="5">
    <source>
        <dbReference type="PROSITE" id="PS50006"/>
    </source>
</evidence>
<dbReference type="GO" id="GO:0005524">
    <property type="term" value="F:ATP binding"/>
    <property type="evidence" value="ECO:0007669"/>
    <property type="project" value="InterPro"/>
</dbReference>
<feature type="domain" description="FHA" evidence="5">
    <location>
        <begin position="1156"/>
        <end position="1230"/>
    </location>
</feature>
<dbReference type="CDD" id="cd00060">
    <property type="entry name" value="FHA"/>
    <property type="match status" value="1"/>
</dbReference>
<dbReference type="SMART" id="SM00490">
    <property type="entry name" value="HELICc"/>
    <property type="match status" value="1"/>
</dbReference>
<dbReference type="InterPro" id="IPR000253">
    <property type="entry name" value="FHA_dom"/>
</dbReference>
<dbReference type="InterPro" id="IPR038718">
    <property type="entry name" value="SNF2-like_sf"/>
</dbReference>
<evidence type="ECO:0000313" key="8">
    <source>
        <dbReference type="EMBL" id="KAF8750684.1"/>
    </source>
</evidence>
<dbReference type="EMBL" id="JACYCF010000019">
    <property type="protein sequence ID" value="KAF8750684.1"/>
    <property type="molecule type" value="Genomic_DNA"/>
</dbReference>
<feature type="region of interest" description="Disordered" evidence="4">
    <location>
        <begin position="712"/>
        <end position="791"/>
    </location>
</feature>
<dbReference type="Gene3D" id="3.40.50.300">
    <property type="entry name" value="P-loop containing nucleotide triphosphate hydrolases"/>
    <property type="match status" value="1"/>
</dbReference>
<dbReference type="PROSITE" id="PS51192">
    <property type="entry name" value="HELICASE_ATP_BIND_1"/>
    <property type="match status" value="1"/>
</dbReference>
<feature type="compositionally biased region" description="Polar residues" evidence="4">
    <location>
        <begin position="1083"/>
        <end position="1097"/>
    </location>
</feature>
<organism evidence="8 9">
    <name type="scientific">Rhizoctonia solani</name>
    <dbReference type="NCBI Taxonomy" id="456999"/>
    <lineage>
        <taxon>Eukaryota</taxon>
        <taxon>Fungi</taxon>
        <taxon>Dikarya</taxon>
        <taxon>Basidiomycota</taxon>
        <taxon>Agaricomycotina</taxon>
        <taxon>Agaricomycetes</taxon>
        <taxon>Cantharellales</taxon>
        <taxon>Ceratobasidiaceae</taxon>
        <taxon>Rhizoctonia</taxon>
    </lineage>
</organism>
<dbReference type="InterPro" id="IPR014001">
    <property type="entry name" value="Helicase_ATP-bd"/>
</dbReference>
<evidence type="ECO:0000259" key="7">
    <source>
        <dbReference type="PROSITE" id="PS51194"/>
    </source>
</evidence>
<name>A0A8H7M1U0_9AGAM</name>
<feature type="compositionally biased region" description="Acidic residues" evidence="4">
    <location>
        <begin position="279"/>
        <end position="291"/>
    </location>
</feature>
<feature type="domain" description="Helicase ATP-binding" evidence="6">
    <location>
        <begin position="465"/>
        <end position="650"/>
    </location>
</feature>
<evidence type="ECO:0000256" key="1">
    <source>
        <dbReference type="ARBA" id="ARBA00022741"/>
    </source>
</evidence>